<gene>
    <name evidence="1" type="ORF">RP75_21195</name>
</gene>
<organism evidence="1 2">
    <name type="scientific">Agrobacterium arsenijevicii</name>
    <dbReference type="NCBI Taxonomy" id="1585697"/>
    <lineage>
        <taxon>Bacteria</taxon>
        <taxon>Pseudomonadati</taxon>
        <taxon>Pseudomonadota</taxon>
        <taxon>Alphaproteobacteria</taxon>
        <taxon>Hyphomicrobiales</taxon>
        <taxon>Rhizobiaceae</taxon>
        <taxon>Rhizobium/Agrobacterium group</taxon>
        <taxon>Agrobacterium</taxon>
    </lineage>
</organism>
<protein>
    <submittedName>
        <fullName evidence="1">Uncharacterized protein</fullName>
    </submittedName>
</protein>
<proteinExistence type="predicted"/>
<keyword evidence="2" id="KW-1185">Reference proteome</keyword>
<comment type="caution">
    <text evidence="1">The sequence shown here is derived from an EMBL/GenBank/DDBJ whole genome shotgun (WGS) entry which is preliminary data.</text>
</comment>
<sequence length="289" mass="31134">MRNRILAISIGDAIDREMLGFPEREIKRVLFAVCTAFIREGFKIAYAGDLRPGGYTYDMFDFLSGTYAGQGISPFLYIVPGTVSDRLTFADAIDLVKRTRSVANILLVRRGQAFEVVLVDEELLIGPKGPSRISVSHEAGWQEFLRRHPYATAADALTDARKTIASLAVGCVAMGGKMGRPGNPNDQYAGAAPGVVEEALFYLAGKKPFIPFGAFGGATRDIAIALGLLPVSEKTPRQAENPGYLTAIAEVEPFKFADGSEPILTNAAMQETAEELAQLALEAIKASSR</sequence>
<dbReference type="RefSeq" id="WP_045022253.1">
    <property type="nucleotide sequence ID" value="NZ_CP166106.1"/>
</dbReference>
<dbReference type="EMBL" id="JWIT01000017">
    <property type="protein sequence ID" value="KJF71441.1"/>
    <property type="molecule type" value="Genomic_DNA"/>
</dbReference>
<dbReference type="Pfam" id="PF18163">
    <property type="entry name" value="LD_cluster2"/>
    <property type="match status" value="1"/>
</dbReference>
<evidence type="ECO:0000313" key="2">
    <source>
        <dbReference type="Proteomes" id="UP000032564"/>
    </source>
</evidence>
<reference evidence="1 2" key="1">
    <citation type="submission" date="2014-12" db="EMBL/GenBank/DDBJ databases">
        <authorList>
            <person name="Kuzmanovic N."/>
            <person name="Pulawska J."/>
            <person name="Obradovic A."/>
        </authorList>
    </citation>
    <scope>NUCLEOTIDE SEQUENCE [LARGE SCALE GENOMIC DNA]</scope>
    <source>
        <strain evidence="1 2">KFB 330</strain>
    </source>
</reference>
<accession>A0ABR5D2Z7</accession>
<name>A0ABR5D2Z7_9HYPH</name>
<dbReference type="Proteomes" id="UP000032564">
    <property type="component" value="Unassembled WGS sequence"/>
</dbReference>
<evidence type="ECO:0000313" key="1">
    <source>
        <dbReference type="EMBL" id="KJF71441.1"/>
    </source>
</evidence>
<dbReference type="InterPro" id="IPR041160">
    <property type="entry name" value="LD_cluster2"/>
</dbReference>